<feature type="region of interest" description="Disordered" evidence="2">
    <location>
        <begin position="1"/>
        <end position="134"/>
    </location>
</feature>
<organism evidence="3 4">
    <name type="scientific">Oleoguttula mirabilis</name>
    <dbReference type="NCBI Taxonomy" id="1507867"/>
    <lineage>
        <taxon>Eukaryota</taxon>
        <taxon>Fungi</taxon>
        <taxon>Dikarya</taxon>
        <taxon>Ascomycota</taxon>
        <taxon>Pezizomycotina</taxon>
        <taxon>Dothideomycetes</taxon>
        <taxon>Dothideomycetidae</taxon>
        <taxon>Mycosphaerellales</taxon>
        <taxon>Teratosphaeriaceae</taxon>
        <taxon>Oleoguttula</taxon>
    </lineage>
</organism>
<feature type="compositionally biased region" description="Polar residues" evidence="2">
    <location>
        <begin position="304"/>
        <end position="317"/>
    </location>
</feature>
<accession>A0AAV9JQI2</accession>
<comment type="caution">
    <text evidence="3">The sequence shown here is derived from an EMBL/GenBank/DDBJ whole genome shotgun (WGS) entry which is preliminary data.</text>
</comment>
<keyword evidence="4" id="KW-1185">Reference proteome</keyword>
<sequence length="677" mass="73727">MTGIPSRPTSPPNPLKRQATWERDDFTAPKRPRSGDSSHGPAYSSAFHLDRRASIDYVPRTAYSPPPADSAPLSAYPRQASPGQLGRPFRALPSPSSLAYPRSAAPSLPPPTTRSVGSPAPSYHQSASIHTASTSSATSAHIADLQHQVTLKSLSLQTLQSEYSTLLQKLQRERLKGQTIEKKTSVADNEVNELTGKNEDLAEQVKTLEMQLEETEKKREVERAEAAREKEQWGRMLDMSGRLQVKNAEGRQKLVDERDELLRRVTACKEETKVRFTILKGSMTAMTKTSQMASEGSDLAPYQRPSSHSEVEPSNSEDVVRLKQEVRMLKASIEHFRVSLQEAKQHNGDLTAKAKDILQQSNDVGRAIEKALKDEEHVAGRARGSEEVPSDPLQAPGKLKVPPKISSPGIQIPVQSSADTQDLPGPPRGPPIKTVPTSPSTLLSAASVGRAVSPGPAELGFHVQVSTSSPEELIKALGPLPAPHGPFQSNTGRFIPQGGFSERSFNDPVDEPRSTSRGPPPLEKHNEWMTPTIRQHNSGDNSMRLHSHVSPYAPLTGLCLNQGNSTRRSERSPHSYHSSPGPARDADDSPNSAESFSSEPNASLAIDEKDSTASGALYQASPYRAFQRLPDPQSNIATFRQWDPQPQRATMPPPPRPFAQSTFASHGSFAGREGSRS</sequence>
<feature type="region of interest" description="Disordered" evidence="2">
    <location>
        <begin position="291"/>
        <end position="318"/>
    </location>
</feature>
<name>A0AAV9JQI2_9PEZI</name>
<feature type="coiled-coil region" evidence="1">
    <location>
        <begin position="156"/>
        <end position="271"/>
    </location>
</feature>
<dbReference type="AlphaFoldDB" id="A0AAV9JQI2"/>
<evidence type="ECO:0000313" key="4">
    <source>
        <dbReference type="Proteomes" id="UP001324427"/>
    </source>
</evidence>
<dbReference type="Proteomes" id="UP001324427">
    <property type="component" value="Unassembled WGS sequence"/>
</dbReference>
<feature type="region of interest" description="Disordered" evidence="2">
    <location>
        <begin position="377"/>
        <end position="441"/>
    </location>
</feature>
<protein>
    <submittedName>
        <fullName evidence="3">Uncharacterized protein</fullName>
    </submittedName>
</protein>
<proteinExistence type="predicted"/>
<feature type="compositionally biased region" description="Polar residues" evidence="2">
    <location>
        <begin position="532"/>
        <end position="541"/>
    </location>
</feature>
<evidence type="ECO:0000256" key="2">
    <source>
        <dbReference type="SAM" id="MobiDB-lite"/>
    </source>
</evidence>
<evidence type="ECO:0000313" key="3">
    <source>
        <dbReference type="EMBL" id="KAK4547222.1"/>
    </source>
</evidence>
<gene>
    <name evidence="3" type="ORF">LTR36_001444</name>
</gene>
<feature type="region of interest" description="Disordered" evidence="2">
    <location>
        <begin position="628"/>
        <end position="677"/>
    </location>
</feature>
<feature type="compositionally biased region" description="Basic and acidic residues" evidence="2">
    <location>
        <begin position="377"/>
        <end position="386"/>
    </location>
</feature>
<feature type="compositionally biased region" description="Basic and acidic residues" evidence="2">
    <location>
        <begin position="19"/>
        <end position="36"/>
    </location>
</feature>
<feature type="region of interest" description="Disordered" evidence="2">
    <location>
        <begin position="475"/>
        <end position="608"/>
    </location>
</feature>
<feature type="compositionally biased region" description="Polar residues" evidence="2">
    <location>
        <begin position="589"/>
        <end position="601"/>
    </location>
</feature>
<dbReference type="EMBL" id="JAVFHQ010000012">
    <property type="protein sequence ID" value="KAK4547222.1"/>
    <property type="molecule type" value="Genomic_DNA"/>
</dbReference>
<evidence type="ECO:0000256" key="1">
    <source>
        <dbReference type="SAM" id="Coils"/>
    </source>
</evidence>
<keyword evidence="1" id="KW-0175">Coiled coil</keyword>
<reference evidence="3 4" key="1">
    <citation type="submission" date="2021-11" db="EMBL/GenBank/DDBJ databases">
        <title>Black yeast isolated from Biological Soil Crust.</title>
        <authorList>
            <person name="Kurbessoian T."/>
        </authorList>
    </citation>
    <scope>NUCLEOTIDE SEQUENCE [LARGE SCALE GENOMIC DNA]</scope>
    <source>
        <strain evidence="3 4">CCFEE 5522</strain>
    </source>
</reference>